<dbReference type="InterPro" id="IPR014729">
    <property type="entry name" value="Rossmann-like_a/b/a_fold"/>
</dbReference>
<dbReference type="InterPro" id="IPR002761">
    <property type="entry name" value="Diphthami_syn_dom"/>
</dbReference>
<reference evidence="2 3" key="1">
    <citation type="submission" date="2014-09" db="EMBL/GenBank/DDBJ databases">
        <title>Sporocytophaga myxococcoides PG-01 genome sequencing.</title>
        <authorList>
            <person name="Liu L."/>
            <person name="Gao P.J."/>
            <person name="Chen G.J."/>
            <person name="Wang L.S."/>
        </authorList>
    </citation>
    <scope>NUCLEOTIDE SEQUENCE [LARGE SCALE GENOMIC DNA]</scope>
    <source>
        <strain evidence="2 3">PG-01</strain>
    </source>
</reference>
<dbReference type="PANTHER" id="PTHR12196:SF2">
    <property type="entry name" value="DIPHTHINE--AMMONIA LIGASE"/>
    <property type="match status" value="1"/>
</dbReference>
<evidence type="ECO:0000313" key="3">
    <source>
        <dbReference type="Proteomes" id="UP000030185"/>
    </source>
</evidence>
<name>A0A098LGB8_9BACT</name>
<evidence type="ECO:0000259" key="1">
    <source>
        <dbReference type="Pfam" id="PF01902"/>
    </source>
</evidence>
<dbReference type="PANTHER" id="PTHR12196">
    <property type="entry name" value="DOMAIN OF UNKNOWN FUNCTION 71 DUF71 -CONTAINING PROTEIN"/>
    <property type="match status" value="1"/>
</dbReference>
<dbReference type="Proteomes" id="UP000030185">
    <property type="component" value="Unassembled WGS sequence"/>
</dbReference>
<dbReference type="InterPro" id="IPR030662">
    <property type="entry name" value="DPH6/MJ0570"/>
</dbReference>
<dbReference type="STRING" id="153721.MYP_3239"/>
<sequence>MVIKRFYYTMKFNNNQSFVTSWSGGKDSCFALMEAVKLNGKPKVLMNMMNENGLVSRSHAIPEKILHQQAIELGLPMITVPSTWNDYERNFINTLRQLVEEYEINSAVFGDIDFDSNRAWEEKVCEAAGITPILPLWKQDRKDLVIKMLAEGLHCVIVSCNQQLGEGFLGKKLDDDLINRLEELDADVCGENGEYHTLVVNCPLYRNELNVEFLAKRKHNNYWFLEMKLKP</sequence>
<protein>
    <recommendedName>
        <fullName evidence="1">Diphthamide synthase domain-containing protein</fullName>
    </recommendedName>
</protein>
<dbReference type="AlphaFoldDB" id="A0A098LGB8"/>
<dbReference type="GO" id="GO:0017178">
    <property type="term" value="F:diphthine-ammonia ligase activity"/>
    <property type="evidence" value="ECO:0007669"/>
    <property type="project" value="TreeGrafter"/>
</dbReference>
<dbReference type="SUPFAM" id="SSF52402">
    <property type="entry name" value="Adenine nucleotide alpha hydrolases-like"/>
    <property type="match status" value="1"/>
</dbReference>
<organism evidence="2 3">
    <name type="scientific">Sporocytophaga myxococcoides</name>
    <dbReference type="NCBI Taxonomy" id="153721"/>
    <lineage>
        <taxon>Bacteria</taxon>
        <taxon>Pseudomonadati</taxon>
        <taxon>Bacteroidota</taxon>
        <taxon>Cytophagia</taxon>
        <taxon>Cytophagales</taxon>
        <taxon>Cytophagaceae</taxon>
        <taxon>Sporocytophaga</taxon>
    </lineage>
</organism>
<dbReference type="Pfam" id="PF01902">
    <property type="entry name" value="Diphthami_syn_2"/>
    <property type="match status" value="1"/>
</dbReference>
<dbReference type="Gene3D" id="3.90.1490.10">
    <property type="entry name" value="putative n-type atp pyrophosphatase, domain 2"/>
    <property type="match status" value="1"/>
</dbReference>
<feature type="domain" description="Diphthamide synthase" evidence="1">
    <location>
        <begin position="21"/>
        <end position="228"/>
    </location>
</feature>
<dbReference type="eggNOG" id="COG2102">
    <property type="taxonomic scope" value="Bacteria"/>
</dbReference>
<evidence type="ECO:0000313" key="2">
    <source>
        <dbReference type="EMBL" id="GAL86010.1"/>
    </source>
</evidence>
<accession>A0A098LGB8</accession>
<gene>
    <name evidence="2" type="ORF">MYP_3239</name>
</gene>
<dbReference type="Gene3D" id="3.40.50.620">
    <property type="entry name" value="HUPs"/>
    <property type="match status" value="1"/>
</dbReference>
<keyword evidence="3" id="KW-1185">Reference proteome</keyword>
<comment type="caution">
    <text evidence="2">The sequence shown here is derived from an EMBL/GenBank/DDBJ whole genome shotgun (WGS) entry which is preliminary data.</text>
</comment>
<dbReference type="NCBIfam" id="TIGR00290">
    <property type="entry name" value="MJ0570_dom"/>
    <property type="match status" value="1"/>
</dbReference>
<dbReference type="CDD" id="cd01994">
    <property type="entry name" value="AANH_PF0828-like"/>
    <property type="match status" value="1"/>
</dbReference>
<dbReference type="EMBL" id="BBLT01000006">
    <property type="protein sequence ID" value="GAL86010.1"/>
    <property type="molecule type" value="Genomic_DNA"/>
</dbReference>
<dbReference type="GO" id="GO:0017183">
    <property type="term" value="P:protein histidyl modification to diphthamide"/>
    <property type="evidence" value="ECO:0007669"/>
    <property type="project" value="TreeGrafter"/>
</dbReference>
<proteinExistence type="predicted"/>